<dbReference type="GO" id="GO:0008763">
    <property type="term" value="F:UDP-N-acetylmuramate-L-alanine ligase activity"/>
    <property type="evidence" value="ECO:0007669"/>
    <property type="project" value="UniProtKB-EC"/>
</dbReference>
<evidence type="ECO:0000256" key="3">
    <source>
        <dbReference type="ARBA" id="ARBA00012211"/>
    </source>
</evidence>
<keyword evidence="6 14" id="KW-0132">Cell division</keyword>
<dbReference type="Proteomes" id="UP001597326">
    <property type="component" value="Unassembled WGS sequence"/>
</dbReference>
<feature type="domain" description="Mur ligase N-terminal catalytic" evidence="15">
    <location>
        <begin position="17"/>
        <end position="112"/>
    </location>
</feature>
<evidence type="ECO:0000259" key="16">
    <source>
        <dbReference type="Pfam" id="PF02875"/>
    </source>
</evidence>
<dbReference type="InterPro" id="IPR036615">
    <property type="entry name" value="Mur_ligase_C_dom_sf"/>
</dbReference>
<name>A0ABW4RS32_9ACTN</name>
<evidence type="ECO:0000256" key="13">
    <source>
        <dbReference type="ARBA" id="ARBA00047833"/>
    </source>
</evidence>
<evidence type="ECO:0000256" key="8">
    <source>
        <dbReference type="ARBA" id="ARBA00022840"/>
    </source>
</evidence>
<organism evidence="18 19">
    <name type="scientific">Luteococcus peritonei</name>
    <dbReference type="NCBI Taxonomy" id="88874"/>
    <lineage>
        <taxon>Bacteria</taxon>
        <taxon>Bacillati</taxon>
        <taxon>Actinomycetota</taxon>
        <taxon>Actinomycetes</taxon>
        <taxon>Propionibacteriales</taxon>
        <taxon>Propionibacteriaceae</taxon>
        <taxon>Luteococcus</taxon>
    </lineage>
</organism>
<evidence type="ECO:0000259" key="15">
    <source>
        <dbReference type="Pfam" id="PF01225"/>
    </source>
</evidence>
<comment type="pathway">
    <text evidence="2 14">Cell wall biogenesis; peptidoglycan biosynthesis.</text>
</comment>
<evidence type="ECO:0000256" key="2">
    <source>
        <dbReference type="ARBA" id="ARBA00004752"/>
    </source>
</evidence>
<reference evidence="19" key="1">
    <citation type="journal article" date="2019" name="Int. J. Syst. Evol. Microbiol.">
        <title>The Global Catalogue of Microorganisms (GCM) 10K type strain sequencing project: providing services to taxonomists for standard genome sequencing and annotation.</title>
        <authorList>
            <consortium name="The Broad Institute Genomics Platform"/>
            <consortium name="The Broad Institute Genome Sequencing Center for Infectious Disease"/>
            <person name="Wu L."/>
            <person name="Ma J."/>
        </authorList>
    </citation>
    <scope>NUCLEOTIDE SEQUENCE [LARGE SCALE GENOMIC DNA]</scope>
    <source>
        <strain evidence="19">CAIM 431</strain>
    </source>
</reference>
<evidence type="ECO:0000256" key="14">
    <source>
        <dbReference type="HAMAP-Rule" id="MF_00046"/>
    </source>
</evidence>
<keyword evidence="10 14" id="KW-0573">Peptidoglycan synthesis</keyword>
<dbReference type="NCBIfam" id="TIGR01082">
    <property type="entry name" value="murC"/>
    <property type="match status" value="1"/>
</dbReference>
<evidence type="ECO:0000259" key="17">
    <source>
        <dbReference type="Pfam" id="PF08245"/>
    </source>
</evidence>
<feature type="domain" description="Mur ligase C-terminal" evidence="16">
    <location>
        <begin position="321"/>
        <end position="451"/>
    </location>
</feature>
<dbReference type="PANTHER" id="PTHR43445">
    <property type="entry name" value="UDP-N-ACETYLMURAMATE--L-ALANINE LIGASE-RELATED"/>
    <property type="match status" value="1"/>
</dbReference>
<dbReference type="Gene3D" id="3.90.190.20">
    <property type="entry name" value="Mur ligase, C-terminal domain"/>
    <property type="match status" value="1"/>
</dbReference>
<dbReference type="PANTHER" id="PTHR43445:SF3">
    <property type="entry name" value="UDP-N-ACETYLMURAMATE--L-ALANINE LIGASE"/>
    <property type="match status" value="1"/>
</dbReference>
<keyword evidence="9 14" id="KW-0133">Cell shape</keyword>
<evidence type="ECO:0000256" key="11">
    <source>
        <dbReference type="ARBA" id="ARBA00023306"/>
    </source>
</evidence>
<keyword evidence="8 14" id="KW-0067">ATP-binding</keyword>
<keyword evidence="11 14" id="KW-0131">Cell cycle</keyword>
<dbReference type="InterPro" id="IPR004101">
    <property type="entry name" value="Mur_ligase_C"/>
</dbReference>
<dbReference type="SUPFAM" id="SSF51984">
    <property type="entry name" value="MurCD N-terminal domain"/>
    <property type="match status" value="1"/>
</dbReference>
<evidence type="ECO:0000256" key="7">
    <source>
        <dbReference type="ARBA" id="ARBA00022741"/>
    </source>
</evidence>
<dbReference type="SUPFAM" id="SSF53623">
    <property type="entry name" value="MurD-like peptide ligases, catalytic domain"/>
    <property type="match status" value="1"/>
</dbReference>
<dbReference type="Pfam" id="PF01225">
    <property type="entry name" value="Mur_ligase"/>
    <property type="match status" value="1"/>
</dbReference>
<evidence type="ECO:0000313" key="18">
    <source>
        <dbReference type="EMBL" id="MFD1888660.1"/>
    </source>
</evidence>
<keyword evidence="4 14" id="KW-0963">Cytoplasm</keyword>
<dbReference type="InterPro" id="IPR013221">
    <property type="entry name" value="Mur_ligase_cen"/>
</dbReference>
<sequence>MLREPVEVLPAEQVGPVHFIAIGGAGMSGIAELYHQLGVEVSGSDQADSPTLRQLAADGIRTHVGHDAAQLGQARTVVVSSAIREDNPELAAARERGLRIWHRSTALAALMLGREGVAVAGTHGKTTTTGMTSVMLTEVGADPSYVIGSPLASTGRSAHLGAGEAFVVEADESDGTFLQYPATIAVVTNVEADHLDNWGTPEAYRRGFERFTTGEHVRAVVLDGDDPMAAELGQWLREQGRTVLAYGEQADCELRLSHLDFEGTTAGCTISHDGWTGRLQLQVPGRYNLGNAAAAFAVGRLLGHQPQALVEAIGSFTGTLRRFQLVGEAAGVRVYDDYAHHPTEVRAALTAARKAAGEGRLVACFQPHLYSRTKEFATDFGEALALADLVVLTDVYGAREDPMEGVDGTLVLDAALAAGAQAVYVPNKAHLHNALAELVAPGDLVMTLGAGDVTLVGPLLVEQLGGREGER</sequence>
<keyword evidence="19" id="KW-1185">Reference proteome</keyword>
<evidence type="ECO:0000256" key="4">
    <source>
        <dbReference type="ARBA" id="ARBA00022490"/>
    </source>
</evidence>
<evidence type="ECO:0000256" key="1">
    <source>
        <dbReference type="ARBA" id="ARBA00004496"/>
    </source>
</evidence>
<dbReference type="RefSeq" id="WP_343871724.1">
    <property type="nucleotide sequence ID" value="NZ_BAAAIX010000001.1"/>
</dbReference>
<evidence type="ECO:0000313" key="19">
    <source>
        <dbReference type="Proteomes" id="UP001597326"/>
    </source>
</evidence>
<dbReference type="EMBL" id="JBHUFZ010000001">
    <property type="protein sequence ID" value="MFD1888660.1"/>
    <property type="molecule type" value="Genomic_DNA"/>
</dbReference>
<dbReference type="Pfam" id="PF02875">
    <property type="entry name" value="Mur_ligase_C"/>
    <property type="match status" value="1"/>
</dbReference>
<evidence type="ECO:0000256" key="12">
    <source>
        <dbReference type="ARBA" id="ARBA00023316"/>
    </source>
</evidence>
<comment type="subcellular location">
    <subcellularLocation>
        <location evidence="1 14">Cytoplasm</location>
    </subcellularLocation>
</comment>
<comment type="catalytic activity">
    <reaction evidence="13 14">
        <text>UDP-N-acetyl-alpha-D-muramate + L-alanine + ATP = UDP-N-acetyl-alpha-D-muramoyl-L-alanine + ADP + phosphate + H(+)</text>
        <dbReference type="Rhea" id="RHEA:23372"/>
        <dbReference type="ChEBI" id="CHEBI:15378"/>
        <dbReference type="ChEBI" id="CHEBI:30616"/>
        <dbReference type="ChEBI" id="CHEBI:43474"/>
        <dbReference type="ChEBI" id="CHEBI:57972"/>
        <dbReference type="ChEBI" id="CHEBI:70757"/>
        <dbReference type="ChEBI" id="CHEBI:83898"/>
        <dbReference type="ChEBI" id="CHEBI:456216"/>
        <dbReference type="EC" id="6.3.2.8"/>
    </reaction>
</comment>
<proteinExistence type="inferred from homology"/>
<accession>A0ABW4RS32</accession>
<evidence type="ECO:0000256" key="6">
    <source>
        <dbReference type="ARBA" id="ARBA00022618"/>
    </source>
</evidence>
<dbReference type="InterPro" id="IPR005758">
    <property type="entry name" value="UDP-N-AcMur_Ala_ligase_MurC"/>
</dbReference>
<gene>
    <name evidence="14 18" type="primary">murC</name>
    <name evidence="18" type="ORF">ACFSCS_00455</name>
</gene>
<dbReference type="Pfam" id="PF08245">
    <property type="entry name" value="Mur_ligase_M"/>
    <property type="match status" value="1"/>
</dbReference>
<protein>
    <recommendedName>
        <fullName evidence="3 14">UDP-N-acetylmuramate--L-alanine ligase</fullName>
        <ecNumber evidence="3 14">6.3.2.8</ecNumber>
    </recommendedName>
    <alternativeName>
        <fullName evidence="14">UDP-N-acetylmuramoyl-L-alanine synthetase</fullName>
    </alternativeName>
</protein>
<dbReference type="SUPFAM" id="SSF53244">
    <property type="entry name" value="MurD-like peptide ligases, peptide-binding domain"/>
    <property type="match status" value="1"/>
</dbReference>
<comment type="similarity">
    <text evidence="14">Belongs to the MurCDEF family.</text>
</comment>
<keyword evidence="7 14" id="KW-0547">Nucleotide-binding</keyword>
<feature type="domain" description="Mur ligase central" evidence="17">
    <location>
        <begin position="119"/>
        <end position="298"/>
    </location>
</feature>
<keyword evidence="5 14" id="KW-0436">Ligase</keyword>
<dbReference type="InterPro" id="IPR050061">
    <property type="entry name" value="MurCDEF_pg_biosynth"/>
</dbReference>
<evidence type="ECO:0000256" key="10">
    <source>
        <dbReference type="ARBA" id="ARBA00022984"/>
    </source>
</evidence>
<dbReference type="Gene3D" id="3.40.50.720">
    <property type="entry name" value="NAD(P)-binding Rossmann-like Domain"/>
    <property type="match status" value="1"/>
</dbReference>
<keyword evidence="12 14" id="KW-0961">Cell wall biogenesis/degradation</keyword>
<comment type="function">
    <text evidence="14">Cell wall formation.</text>
</comment>
<feature type="binding site" evidence="14">
    <location>
        <begin position="121"/>
        <end position="127"/>
    </location>
    <ligand>
        <name>ATP</name>
        <dbReference type="ChEBI" id="CHEBI:30616"/>
    </ligand>
</feature>
<dbReference type="Gene3D" id="3.40.1190.10">
    <property type="entry name" value="Mur-like, catalytic domain"/>
    <property type="match status" value="1"/>
</dbReference>
<dbReference type="EC" id="6.3.2.8" evidence="3 14"/>
<dbReference type="HAMAP" id="MF_00046">
    <property type="entry name" value="MurC"/>
    <property type="match status" value="1"/>
</dbReference>
<dbReference type="InterPro" id="IPR036565">
    <property type="entry name" value="Mur-like_cat_sf"/>
</dbReference>
<dbReference type="InterPro" id="IPR000713">
    <property type="entry name" value="Mur_ligase_N"/>
</dbReference>
<evidence type="ECO:0000256" key="5">
    <source>
        <dbReference type="ARBA" id="ARBA00022598"/>
    </source>
</evidence>
<evidence type="ECO:0000256" key="9">
    <source>
        <dbReference type="ARBA" id="ARBA00022960"/>
    </source>
</evidence>
<comment type="caution">
    <text evidence="18">The sequence shown here is derived from an EMBL/GenBank/DDBJ whole genome shotgun (WGS) entry which is preliminary data.</text>
</comment>